<evidence type="ECO:0000313" key="1">
    <source>
        <dbReference type="EMBL" id="BAY72456.1"/>
    </source>
</evidence>
<dbReference type="Proteomes" id="UP000217507">
    <property type="component" value="Chromosome"/>
</dbReference>
<proteinExistence type="predicted"/>
<protein>
    <submittedName>
        <fullName evidence="1">Uncharacterized protein</fullName>
    </submittedName>
</protein>
<dbReference type="AlphaFoldDB" id="A0A1Z4KTV4"/>
<evidence type="ECO:0000313" key="2">
    <source>
        <dbReference type="Proteomes" id="UP000217507"/>
    </source>
</evidence>
<dbReference type="EMBL" id="AP018216">
    <property type="protein sequence ID" value="BAY72456.1"/>
    <property type="molecule type" value="Genomic_DNA"/>
</dbReference>
<name>A0A1Z4KTV4_ANAVA</name>
<sequence>MKFSGNTISIEVKSSNHHPNFLSYNKRLEPESEQHRYSTIPPIELQSQPHISLQLNISDAPHQNQIIPVEKASTIGKIFGKTKSAISLISFLRCLEILKDWISEVLKH</sequence>
<gene>
    <name evidence="1" type="ORF">NIES23_52810</name>
</gene>
<accession>A0A1Z4KTV4</accession>
<organism evidence="1 2">
    <name type="scientific">Trichormus variabilis NIES-23</name>
    <dbReference type="NCBI Taxonomy" id="1973479"/>
    <lineage>
        <taxon>Bacteria</taxon>
        <taxon>Bacillati</taxon>
        <taxon>Cyanobacteriota</taxon>
        <taxon>Cyanophyceae</taxon>
        <taxon>Nostocales</taxon>
        <taxon>Nostocaceae</taxon>
        <taxon>Trichormus</taxon>
    </lineage>
</organism>
<reference evidence="1 2" key="1">
    <citation type="submission" date="2017-06" db="EMBL/GenBank/DDBJ databases">
        <title>Genome sequencing of cyanobaciteial culture collection at National Institute for Environmental Studies (NIES).</title>
        <authorList>
            <person name="Hirose Y."/>
            <person name="Shimura Y."/>
            <person name="Fujisawa T."/>
            <person name="Nakamura Y."/>
            <person name="Kawachi M."/>
        </authorList>
    </citation>
    <scope>NUCLEOTIDE SEQUENCE [LARGE SCALE GENOMIC DNA]</scope>
    <source>
        <strain evidence="1 2">NIES-23</strain>
    </source>
</reference>